<evidence type="ECO:0000313" key="11">
    <source>
        <dbReference type="EMBL" id="NYZ23247.1"/>
    </source>
</evidence>
<sequence>MHAFLDRIERAMAACAGVVTLLLMAATALDAASRYLLHRPITGMVEVTGDYAIVAIVFLSLSHASRQGSLIRIPMFVQWLPASVERWVNHAVQLLSVAVALLLAGAMVGQLQDSIAMRTMSVGAVEYVLWPSYVVALAGLSALALRLLIDLPRVGSKTTGIFADSPDL</sequence>
<keyword evidence="2 9" id="KW-0813">Transport</keyword>
<feature type="transmembrane region" description="Helical" evidence="9">
    <location>
        <begin position="87"/>
        <end position="108"/>
    </location>
</feature>
<proteinExistence type="inferred from homology"/>
<feature type="domain" description="Tripartite ATP-independent periplasmic transporters DctQ component" evidence="10">
    <location>
        <begin position="23"/>
        <end position="151"/>
    </location>
</feature>
<dbReference type="InterPro" id="IPR055348">
    <property type="entry name" value="DctQ"/>
</dbReference>
<accession>A0ABX2TGR8</accession>
<feature type="transmembrane region" description="Helical" evidence="9">
    <location>
        <begin position="128"/>
        <end position="149"/>
    </location>
</feature>
<name>A0ABX2TGR8_9PROT</name>
<evidence type="ECO:0000313" key="12">
    <source>
        <dbReference type="Proteomes" id="UP000584642"/>
    </source>
</evidence>
<comment type="similarity">
    <text evidence="8 9">Belongs to the TRAP transporter small permease family.</text>
</comment>
<comment type="caution">
    <text evidence="11">The sequence shown here is derived from an EMBL/GenBank/DDBJ whole genome shotgun (WGS) entry which is preliminary data.</text>
</comment>
<comment type="caution">
    <text evidence="9">Lacks conserved residue(s) required for the propagation of feature annotation.</text>
</comment>
<dbReference type="InterPro" id="IPR007387">
    <property type="entry name" value="TRAP_DctQ"/>
</dbReference>
<evidence type="ECO:0000256" key="9">
    <source>
        <dbReference type="RuleBase" id="RU369079"/>
    </source>
</evidence>
<evidence type="ECO:0000256" key="2">
    <source>
        <dbReference type="ARBA" id="ARBA00022448"/>
    </source>
</evidence>
<feature type="transmembrane region" description="Helical" evidence="9">
    <location>
        <begin position="47"/>
        <end position="66"/>
    </location>
</feature>
<keyword evidence="6 9" id="KW-1133">Transmembrane helix</keyword>
<comment type="subunit">
    <text evidence="9">The complex comprises the extracytoplasmic solute receptor protein and the two transmembrane proteins.</text>
</comment>
<keyword evidence="4 9" id="KW-0997">Cell inner membrane</keyword>
<dbReference type="PANTHER" id="PTHR35011">
    <property type="entry name" value="2,3-DIKETO-L-GULONATE TRAP TRANSPORTER SMALL PERMEASE PROTEIN YIAM"/>
    <property type="match status" value="1"/>
</dbReference>
<keyword evidence="5 9" id="KW-0812">Transmembrane</keyword>
<dbReference type="Proteomes" id="UP000584642">
    <property type="component" value="Unassembled WGS sequence"/>
</dbReference>
<evidence type="ECO:0000256" key="4">
    <source>
        <dbReference type="ARBA" id="ARBA00022519"/>
    </source>
</evidence>
<dbReference type="RefSeq" id="WP_180285016.1">
    <property type="nucleotide sequence ID" value="NZ_JABFDB010000025.1"/>
</dbReference>
<evidence type="ECO:0000256" key="8">
    <source>
        <dbReference type="ARBA" id="ARBA00038436"/>
    </source>
</evidence>
<dbReference type="Pfam" id="PF04290">
    <property type="entry name" value="DctQ"/>
    <property type="match status" value="1"/>
</dbReference>
<gene>
    <name evidence="11" type="ORF">HND93_26370</name>
</gene>
<evidence type="ECO:0000256" key="5">
    <source>
        <dbReference type="ARBA" id="ARBA00022692"/>
    </source>
</evidence>
<evidence type="ECO:0000256" key="1">
    <source>
        <dbReference type="ARBA" id="ARBA00004429"/>
    </source>
</evidence>
<evidence type="ECO:0000256" key="7">
    <source>
        <dbReference type="ARBA" id="ARBA00023136"/>
    </source>
</evidence>
<reference evidence="11 12" key="1">
    <citation type="submission" date="2020-05" db="EMBL/GenBank/DDBJ databases">
        <title>Azospirillum oleiclasticum sp. nov, a nitrogen-fixing and heavy crude oil-emulsifying bacterium isolated from the crude oil of Yumen Oilfield.</title>
        <authorList>
            <person name="Wu D."/>
            <person name="Cai M."/>
            <person name="Zhang X."/>
        </authorList>
    </citation>
    <scope>NUCLEOTIDE SEQUENCE [LARGE SCALE GENOMIC DNA]</scope>
    <source>
        <strain evidence="11 12">ROY-1-1-2</strain>
    </source>
</reference>
<keyword evidence="3" id="KW-1003">Cell membrane</keyword>
<dbReference type="PANTHER" id="PTHR35011:SF10">
    <property type="entry name" value="TRAP TRANSPORTER SMALL PERMEASE PROTEIN"/>
    <property type="match status" value="1"/>
</dbReference>
<organism evidence="11 12">
    <name type="scientific">Azospirillum oleiclasticum</name>
    <dbReference type="NCBI Taxonomy" id="2735135"/>
    <lineage>
        <taxon>Bacteria</taxon>
        <taxon>Pseudomonadati</taxon>
        <taxon>Pseudomonadota</taxon>
        <taxon>Alphaproteobacteria</taxon>
        <taxon>Rhodospirillales</taxon>
        <taxon>Azospirillaceae</taxon>
        <taxon>Azospirillum</taxon>
    </lineage>
</organism>
<comment type="subcellular location">
    <subcellularLocation>
        <location evidence="1 9">Cell inner membrane</location>
        <topology evidence="1 9">Multi-pass membrane protein</topology>
    </subcellularLocation>
</comment>
<keyword evidence="7 9" id="KW-0472">Membrane</keyword>
<keyword evidence="12" id="KW-1185">Reference proteome</keyword>
<protein>
    <recommendedName>
        <fullName evidence="9">TRAP transporter small permease protein</fullName>
    </recommendedName>
</protein>
<evidence type="ECO:0000256" key="3">
    <source>
        <dbReference type="ARBA" id="ARBA00022475"/>
    </source>
</evidence>
<evidence type="ECO:0000256" key="6">
    <source>
        <dbReference type="ARBA" id="ARBA00022989"/>
    </source>
</evidence>
<evidence type="ECO:0000259" key="10">
    <source>
        <dbReference type="Pfam" id="PF04290"/>
    </source>
</evidence>
<comment type="function">
    <text evidence="9">Part of the tripartite ATP-independent periplasmic (TRAP) transport system.</text>
</comment>
<dbReference type="EMBL" id="JABFDB010000025">
    <property type="protein sequence ID" value="NYZ23247.1"/>
    <property type="molecule type" value="Genomic_DNA"/>
</dbReference>